<dbReference type="InterPro" id="IPR003661">
    <property type="entry name" value="HisK_dim/P_dom"/>
</dbReference>
<keyword evidence="5" id="KW-1133">Transmembrane helix</keyword>
<keyword evidence="5" id="KW-0472">Membrane</keyword>
<dbReference type="InterPro" id="IPR005467">
    <property type="entry name" value="His_kinase_dom"/>
</dbReference>
<evidence type="ECO:0000313" key="8">
    <source>
        <dbReference type="Proteomes" id="UP001216139"/>
    </source>
</evidence>
<feature type="domain" description="Histidine kinase" evidence="6">
    <location>
        <begin position="226"/>
        <end position="441"/>
    </location>
</feature>
<feature type="transmembrane region" description="Helical" evidence="5">
    <location>
        <begin position="21"/>
        <end position="41"/>
    </location>
</feature>
<gene>
    <name evidence="7" type="ORF">PQO05_00895</name>
</gene>
<keyword evidence="5" id="KW-0812">Transmembrane</keyword>
<feature type="transmembrane region" description="Helical" evidence="5">
    <location>
        <begin position="125"/>
        <end position="144"/>
    </location>
</feature>
<keyword evidence="8" id="KW-1185">Reference proteome</keyword>
<dbReference type="Pfam" id="PF02518">
    <property type="entry name" value="HATPase_c"/>
    <property type="match status" value="1"/>
</dbReference>
<keyword evidence="7" id="KW-0808">Transferase</keyword>
<feature type="transmembrane region" description="Helical" evidence="5">
    <location>
        <begin position="80"/>
        <end position="96"/>
    </location>
</feature>
<dbReference type="Gene3D" id="1.10.287.130">
    <property type="match status" value="1"/>
</dbReference>
<evidence type="ECO:0000256" key="4">
    <source>
        <dbReference type="SAM" id="Coils"/>
    </source>
</evidence>
<dbReference type="CDD" id="cd00082">
    <property type="entry name" value="HisKA"/>
    <property type="match status" value="1"/>
</dbReference>
<keyword evidence="7" id="KW-0418">Kinase</keyword>
<feature type="coiled-coil region" evidence="4">
    <location>
        <begin position="182"/>
        <end position="219"/>
    </location>
</feature>
<organism evidence="7 8">
    <name type="scientific">Mucilaginibacter jinjuensis</name>
    <dbReference type="NCBI Taxonomy" id="1176721"/>
    <lineage>
        <taxon>Bacteria</taxon>
        <taxon>Pseudomonadati</taxon>
        <taxon>Bacteroidota</taxon>
        <taxon>Sphingobacteriia</taxon>
        <taxon>Sphingobacteriales</taxon>
        <taxon>Sphingobacteriaceae</taxon>
        <taxon>Mucilaginibacter</taxon>
    </lineage>
</organism>
<comment type="catalytic activity">
    <reaction evidence="1">
        <text>ATP + protein L-histidine = ADP + protein N-phospho-L-histidine.</text>
        <dbReference type="EC" id="2.7.13.3"/>
    </reaction>
</comment>
<dbReference type="SUPFAM" id="SSF55874">
    <property type="entry name" value="ATPase domain of HSP90 chaperone/DNA topoisomerase II/histidine kinase"/>
    <property type="match status" value="1"/>
</dbReference>
<dbReference type="Proteomes" id="UP001216139">
    <property type="component" value="Chromosome"/>
</dbReference>
<dbReference type="PANTHER" id="PTHR43547">
    <property type="entry name" value="TWO-COMPONENT HISTIDINE KINASE"/>
    <property type="match status" value="1"/>
</dbReference>
<dbReference type="PANTHER" id="PTHR43547:SF2">
    <property type="entry name" value="HYBRID SIGNAL TRANSDUCTION HISTIDINE KINASE C"/>
    <property type="match status" value="1"/>
</dbReference>
<dbReference type="InterPro" id="IPR036890">
    <property type="entry name" value="HATPase_C_sf"/>
</dbReference>
<reference evidence="7 8" key="1">
    <citation type="submission" date="2023-02" db="EMBL/GenBank/DDBJ databases">
        <title>Genome sequence of Mucilaginibacter jinjuensis strain KACC 16571.</title>
        <authorList>
            <person name="Kim S."/>
            <person name="Heo J."/>
            <person name="Kwon S.-W."/>
        </authorList>
    </citation>
    <scope>NUCLEOTIDE SEQUENCE [LARGE SCALE GENOMIC DNA]</scope>
    <source>
        <strain evidence="7 8">KACC 16571</strain>
    </source>
</reference>
<dbReference type="SMART" id="SM00387">
    <property type="entry name" value="HATPase_c"/>
    <property type="match status" value="1"/>
</dbReference>
<dbReference type="SMART" id="SM00388">
    <property type="entry name" value="HisKA"/>
    <property type="match status" value="1"/>
</dbReference>
<dbReference type="SUPFAM" id="SSF47384">
    <property type="entry name" value="Homodimeric domain of signal transducing histidine kinase"/>
    <property type="match status" value="1"/>
</dbReference>
<dbReference type="InterPro" id="IPR003594">
    <property type="entry name" value="HATPase_dom"/>
</dbReference>
<dbReference type="EMBL" id="CP117167">
    <property type="protein sequence ID" value="WCT12486.1"/>
    <property type="molecule type" value="Genomic_DNA"/>
</dbReference>
<dbReference type="EC" id="2.7.13.3" evidence="2"/>
<dbReference type="RefSeq" id="WP_273630751.1">
    <property type="nucleotide sequence ID" value="NZ_CP117167.1"/>
</dbReference>
<dbReference type="InterPro" id="IPR036097">
    <property type="entry name" value="HisK_dim/P_sf"/>
</dbReference>
<sequence length="444" mass="49808">MLKKLNGVWFKLIGNSSGFSLESRIFHSITICLVLLAVFYIPYNFFAGLYIASLSCILLSSFFIYEYYNSRFNNKPHSSILFGVAGIAIFSVNYFANSGIHGSTDIIWPAYLLLVFAISPYRQHLAWLILYMLCFLILHIVAYYNPQLVKYPFVAGKGELIDRITAFPLPVIVIYIVIKYIRKNYDKERVAVEEKATAIEEQNRHILFQNEQLEKIDAEKNKLMSIISHDMRTPLINIQSYLQLLSENEIEGSERAGIEQELLLATNGTMDMLTNLLQWAKSQMEGPTINLVLANLLNVIKSTLEMGKTQADKKGIALSYKINPELTVIADINMLQLVLRNLISNAIKFTPNGGIINVDAQLVQHECKITVSDNGKGIDLSKQEKIFSINTEPGFGTNNEKGVGLGLLLCKEFTERQGGRIGFESVFGQGSSFFIFIPAGEGAN</sequence>
<dbReference type="InterPro" id="IPR004358">
    <property type="entry name" value="Sig_transdc_His_kin-like_C"/>
</dbReference>
<dbReference type="GO" id="GO:0016301">
    <property type="term" value="F:kinase activity"/>
    <property type="evidence" value="ECO:0007669"/>
    <property type="project" value="UniProtKB-KW"/>
</dbReference>
<feature type="transmembrane region" description="Helical" evidence="5">
    <location>
        <begin position="164"/>
        <end position="181"/>
    </location>
</feature>
<proteinExistence type="predicted"/>
<dbReference type="CDD" id="cd00075">
    <property type="entry name" value="HATPase"/>
    <property type="match status" value="1"/>
</dbReference>
<dbReference type="PRINTS" id="PR00344">
    <property type="entry name" value="BCTRLSENSOR"/>
</dbReference>
<keyword evidence="4" id="KW-0175">Coiled coil</keyword>
<name>A0ABY7T9B3_9SPHI</name>
<evidence type="ECO:0000256" key="1">
    <source>
        <dbReference type="ARBA" id="ARBA00000085"/>
    </source>
</evidence>
<evidence type="ECO:0000256" key="5">
    <source>
        <dbReference type="SAM" id="Phobius"/>
    </source>
</evidence>
<dbReference type="Gene3D" id="3.30.565.10">
    <property type="entry name" value="Histidine kinase-like ATPase, C-terminal domain"/>
    <property type="match status" value="1"/>
</dbReference>
<evidence type="ECO:0000259" key="6">
    <source>
        <dbReference type="PROSITE" id="PS50109"/>
    </source>
</evidence>
<evidence type="ECO:0000313" key="7">
    <source>
        <dbReference type="EMBL" id="WCT12486.1"/>
    </source>
</evidence>
<evidence type="ECO:0000256" key="2">
    <source>
        <dbReference type="ARBA" id="ARBA00012438"/>
    </source>
</evidence>
<keyword evidence="3" id="KW-0597">Phosphoprotein</keyword>
<accession>A0ABY7T9B3</accession>
<evidence type="ECO:0000256" key="3">
    <source>
        <dbReference type="ARBA" id="ARBA00022553"/>
    </source>
</evidence>
<dbReference type="Pfam" id="PF00512">
    <property type="entry name" value="HisKA"/>
    <property type="match status" value="1"/>
</dbReference>
<protein>
    <recommendedName>
        <fullName evidence="2">histidine kinase</fullName>
        <ecNumber evidence="2">2.7.13.3</ecNumber>
    </recommendedName>
</protein>
<feature type="transmembrane region" description="Helical" evidence="5">
    <location>
        <begin position="47"/>
        <end position="68"/>
    </location>
</feature>
<dbReference type="PROSITE" id="PS50109">
    <property type="entry name" value="HIS_KIN"/>
    <property type="match status" value="1"/>
</dbReference>
<feature type="transmembrane region" description="Helical" evidence="5">
    <location>
        <begin position="102"/>
        <end position="118"/>
    </location>
</feature>